<organism evidence="1 2">
    <name type="scientific">Candidatus Limivivens merdigallinarum</name>
    <dbReference type="NCBI Taxonomy" id="2840859"/>
    <lineage>
        <taxon>Bacteria</taxon>
        <taxon>Bacillati</taxon>
        <taxon>Bacillota</taxon>
        <taxon>Clostridia</taxon>
        <taxon>Lachnospirales</taxon>
        <taxon>Lachnospiraceae</taxon>
        <taxon>Lachnospiraceae incertae sedis</taxon>
        <taxon>Candidatus Limivivens</taxon>
    </lineage>
</organism>
<comment type="caution">
    <text evidence="1">The sequence shown here is derived from an EMBL/GenBank/DDBJ whole genome shotgun (WGS) entry which is preliminary data.</text>
</comment>
<accession>A0A9D0ZTY6</accession>
<reference evidence="1" key="1">
    <citation type="submission" date="2020-10" db="EMBL/GenBank/DDBJ databases">
        <authorList>
            <person name="Gilroy R."/>
        </authorList>
    </citation>
    <scope>NUCLEOTIDE SEQUENCE</scope>
    <source>
        <strain evidence="1">ChiSjej3B21-11622</strain>
    </source>
</reference>
<name>A0A9D0ZTY6_9FIRM</name>
<dbReference type="AlphaFoldDB" id="A0A9D0ZTY6"/>
<dbReference type="Proteomes" id="UP000886886">
    <property type="component" value="Unassembled WGS sequence"/>
</dbReference>
<proteinExistence type="predicted"/>
<reference evidence="1" key="2">
    <citation type="journal article" date="2021" name="PeerJ">
        <title>Extensive microbial diversity within the chicken gut microbiome revealed by metagenomics and culture.</title>
        <authorList>
            <person name="Gilroy R."/>
            <person name="Ravi A."/>
            <person name="Getino M."/>
            <person name="Pursley I."/>
            <person name="Horton D.L."/>
            <person name="Alikhan N.F."/>
            <person name="Baker D."/>
            <person name="Gharbi K."/>
            <person name="Hall N."/>
            <person name="Watson M."/>
            <person name="Adriaenssens E.M."/>
            <person name="Foster-Nyarko E."/>
            <person name="Jarju S."/>
            <person name="Secka A."/>
            <person name="Antonio M."/>
            <person name="Oren A."/>
            <person name="Chaudhuri R.R."/>
            <person name="La Ragione R."/>
            <person name="Hildebrand F."/>
            <person name="Pallen M.J."/>
        </authorList>
    </citation>
    <scope>NUCLEOTIDE SEQUENCE</scope>
    <source>
        <strain evidence="1">ChiSjej3B21-11622</strain>
    </source>
</reference>
<evidence type="ECO:0000313" key="2">
    <source>
        <dbReference type="Proteomes" id="UP000886886"/>
    </source>
</evidence>
<gene>
    <name evidence="1" type="ORF">IAB26_02765</name>
</gene>
<sequence>MKKQIFSITALVCILLLAGWEKEERKELHISEEDSVMEEWIRELPPFEGKIQSEAIRGISVEKDGEELFTAAYEPKDYKLSFDYWEITAPYTSLSTVNTETLYTLLGQLDGLEITGEEEGKTLDETGIADSKTYITLALSNKEE</sequence>
<evidence type="ECO:0000313" key="1">
    <source>
        <dbReference type="EMBL" id="HIQ95461.1"/>
    </source>
</evidence>
<feature type="non-terminal residue" evidence="1">
    <location>
        <position position="144"/>
    </location>
</feature>
<protein>
    <submittedName>
        <fullName evidence="1">Uncharacterized protein</fullName>
    </submittedName>
</protein>
<dbReference type="EMBL" id="DVFT01000036">
    <property type="protein sequence ID" value="HIQ95461.1"/>
    <property type="molecule type" value="Genomic_DNA"/>
</dbReference>